<comment type="caution">
    <text evidence="1">The sequence shown here is derived from an EMBL/GenBank/DDBJ whole genome shotgun (WGS) entry which is preliminary data.</text>
</comment>
<dbReference type="AlphaFoldDB" id="A0AAD7JY02"/>
<reference evidence="1" key="1">
    <citation type="submission" date="2023-03" db="EMBL/GenBank/DDBJ databases">
        <title>Massive genome expansion in bonnet fungi (Mycena s.s.) driven by repeated elements and novel gene families across ecological guilds.</title>
        <authorList>
            <consortium name="Lawrence Berkeley National Laboratory"/>
            <person name="Harder C.B."/>
            <person name="Miyauchi S."/>
            <person name="Viragh M."/>
            <person name="Kuo A."/>
            <person name="Thoen E."/>
            <person name="Andreopoulos B."/>
            <person name="Lu D."/>
            <person name="Skrede I."/>
            <person name="Drula E."/>
            <person name="Henrissat B."/>
            <person name="Morin E."/>
            <person name="Kohler A."/>
            <person name="Barry K."/>
            <person name="LaButti K."/>
            <person name="Morin E."/>
            <person name="Salamov A."/>
            <person name="Lipzen A."/>
            <person name="Mereny Z."/>
            <person name="Hegedus B."/>
            <person name="Baldrian P."/>
            <person name="Stursova M."/>
            <person name="Weitz H."/>
            <person name="Taylor A."/>
            <person name="Grigoriev I.V."/>
            <person name="Nagy L.G."/>
            <person name="Martin F."/>
            <person name="Kauserud H."/>
        </authorList>
    </citation>
    <scope>NUCLEOTIDE SEQUENCE</scope>
    <source>
        <strain evidence="1">CBHHK188m</strain>
    </source>
</reference>
<sequence>MRARTQRENLLHLRLIAPFTRLSPVVAPLTILNNNVTYPRRSPTALSPEKAREYIDRLHAIRDTAFSPPDEWMNKESGERLLQYLARAEAGELLPHPHIVLVSWHFLSAAYDPDSACGEAIWMRPILKLLKDHDVFLIYAGFPEKAFQKAFKLLGNDLVSHAWMDEGHLIHCFRDPQHCIQSPLNPDGIPLWKMFAFTFWGSLPVDISGQWRPESGTSWSFNPLGREWNLVPYQMPEGHFYIGYHYERCDSLQYVPFAERPDQIVILAKKSKYLRANNGLLFDPSNFYTRLKNGTGYDILTNAHEDEGYPIPDGLTSVGLLPQVEYDHQLANTKALLCIGKPQISPTPYASLCRGVPVVIPYRSGKCSPRPGPGQYCGFYEDSHQHGPVAAIGEPYAYTVDLDGPVDDIITTIEQAANTPIEPFEPEEMKIDAVRMRLLDYFEIDWEVYGRAKGFETREMVLMPGLIEWTERNALD</sequence>
<dbReference type="Proteomes" id="UP001215280">
    <property type="component" value="Unassembled WGS sequence"/>
</dbReference>
<evidence type="ECO:0000313" key="2">
    <source>
        <dbReference type="Proteomes" id="UP001215280"/>
    </source>
</evidence>
<keyword evidence="2" id="KW-1185">Reference proteome</keyword>
<name>A0AAD7JY02_9AGAR</name>
<protein>
    <submittedName>
        <fullName evidence="1">Uncharacterized protein</fullName>
    </submittedName>
</protein>
<proteinExistence type="predicted"/>
<organism evidence="1 2">
    <name type="scientific">Mycena maculata</name>
    <dbReference type="NCBI Taxonomy" id="230809"/>
    <lineage>
        <taxon>Eukaryota</taxon>
        <taxon>Fungi</taxon>
        <taxon>Dikarya</taxon>
        <taxon>Basidiomycota</taxon>
        <taxon>Agaricomycotina</taxon>
        <taxon>Agaricomycetes</taxon>
        <taxon>Agaricomycetidae</taxon>
        <taxon>Agaricales</taxon>
        <taxon>Marasmiineae</taxon>
        <taxon>Mycenaceae</taxon>
        <taxon>Mycena</taxon>
    </lineage>
</organism>
<gene>
    <name evidence="1" type="ORF">DFH07DRAFT_801772</name>
</gene>
<dbReference type="EMBL" id="JARJLG010000018">
    <property type="protein sequence ID" value="KAJ7772875.1"/>
    <property type="molecule type" value="Genomic_DNA"/>
</dbReference>
<evidence type="ECO:0000313" key="1">
    <source>
        <dbReference type="EMBL" id="KAJ7772875.1"/>
    </source>
</evidence>
<accession>A0AAD7JY02</accession>